<dbReference type="KEGG" id="sko:100370837"/>
<evidence type="ECO:0000256" key="6">
    <source>
        <dbReference type="SAM" id="MobiDB-lite"/>
    </source>
</evidence>
<evidence type="ECO:0000256" key="2">
    <source>
        <dbReference type="ARBA" id="ARBA00022448"/>
    </source>
</evidence>
<dbReference type="RefSeq" id="XP_002731915.1">
    <property type="nucleotide sequence ID" value="XM_002731869.2"/>
</dbReference>
<dbReference type="GeneID" id="100370837"/>
<proteinExistence type="evidence at transcript level"/>
<reference evidence="7" key="1">
    <citation type="journal article" date="2015" name="Nature">
        <title>Hemichordate genomes and deuterostome origins.</title>
        <authorList>
            <person name="Simakov O."/>
            <person name="Kawashima T."/>
            <person name="Marletaz F."/>
            <person name="Jenkins J."/>
            <person name="Koyanagi R."/>
            <person name="Mitros T."/>
            <person name="Hisata K."/>
            <person name="Bredeson J."/>
            <person name="Shoguchi E."/>
            <person name="Gyoja F."/>
            <person name="Yue J.X."/>
            <person name="Chen Y.C."/>
            <person name="Freeman R.M.Jr."/>
            <person name="Sasaki A."/>
            <person name="Hikosaka-Katayama T."/>
            <person name="Sato A."/>
            <person name="Fujie M."/>
            <person name="Baughman K.W."/>
            <person name="Levine J."/>
            <person name="Gonzalez P."/>
            <person name="Cameron C."/>
            <person name="Fritzenwanker J.H."/>
            <person name="Pani A.M."/>
            <person name="Goto H."/>
            <person name="Kanda M."/>
            <person name="Arakaki N."/>
            <person name="Yamasaki S."/>
            <person name="Qu J."/>
            <person name="Cree A."/>
            <person name="Ding Y."/>
            <person name="Dinh H.H."/>
            <person name="Dugan S."/>
            <person name="Holder M."/>
            <person name="Jhangiani S.N."/>
            <person name="Kovar C.L."/>
            <person name="Lee S.L."/>
            <person name="Lewis L.R."/>
            <person name="Morton D."/>
            <person name="Nazareth L.V."/>
            <person name="Okwuonu G."/>
            <person name="Santibanez J."/>
            <person name="Chen R."/>
            <person name="Richards S."/>
            <person name="Muzny D.M."/>
            <person name="Gillis A."/>
            <person name="Peshkin L."/>
            <person name="Wu M."/>
            <person name="Humphreys T."/>
            <person name="Su Y.H."/>
            <person name="Putnam N.H."/>
            <person name="Schmutz J."/>
            <person name="Fujiyama A."/>
            <person name="Yu J.K."/>
            <person name="Tagawa K."/>
            <person name="Worley K.C."/>
            <person name="Gibbs R.A."/>
            <person name="Kirschner M.W."/>
            <person name="Lowe C.J."/>
            <person name="Satoh N."/>
            <person name="Rokhsar D.S."/>
            <person name="Gerhart J."/>
        </authorList>
    </citation>
    <scope>NUCLEOTIDE SEQUENCE</scope>
</reference>
<organism evidence="7">
    <name type="scientific">Saccoglossus kowalevskii</name>
    <name type="common">Acorn worm</name>
    <dbReference type="NCBI Taxonomy" id="10224"/>
    <lineage>
        <taxon>Eukaryota</taxon>
        <taxon>Metazoa</taxon>
        <taxon>Hemichordata</taxon>
        <taxon>Enteropneusta</taxon>
        <taxon>Harrimaniidae</taxon>
        <taxon>Saccoglossus</taxon>
    </lineage>
</organism>
<evidence type="ECO:0000313" key="7">
    <source>
        <dbReference type="EMBL" id="ALR88692.1"/>
    </source>
</evidence>
<feature type="compositionally biased region" description="Basic residues" evidence="6">
    <location>
        <begin position="58"/>
        <end position="70"/>
    </location>
</feature>
<dbReference type="AlphaFoldDB" id="A0A0U2IDR3"/>
<evidence type="ECO:0000313" key="8">
    <source>
        <dbReference type="Proteomes" id="UP000694865"/>
    </source>
</evidence>
<protein>
    <submittedName>
        <fullName evidence="7 9">Complexin-2-like</fullName>
    </submittedName>
</protein>
<dbReference type="GO" id="GO:0006887">
    <property type="term" value="P:exocytosis"/>
    <property type="evidence" value="ECO:0007669"/>
    <property type="project" value="UniProtKB-KW"/>
</dbReference>
<comment type="similarity">
    <text evidence="1">Belongs to the complexin/synaphin family.</text>
</comment>
<dbReference type="PANTHER" id="PTHR16705">
    <property type="entry name" value="COMPLEXIN"/>
    <property type="match status" value="1"/>
</dbReference>
<feature type="compositionally biased region" description="Basic and acidic residues" evidence="6">
    <location>
        <begin position="71"/>
        <end position="86"/>
    </location>
</feature>
<keyword evidence="3" id="KW-0268">Exocytosis</keyword>
<comment type="function">
    <text evidence="5">Positively regulates a late step in synaptic vesicle exocytosis.</text>
</comment>
<dbReference type="Proteomes" id="UP000694865">
    <property type="component" value="Unplaced"/>
</dbReference>
<feature type="compositionally biased region" description="Basic and acidic residues" evidence="6">
    <location>
        <begin position="35"/>
        <end position="57"/>
    </location>
</feature>
<dbReference type="PANTHER" id="PTHR16705:SF4">
    <property type="entry name" value="COMPLEXIN"/>
    <property type="match status" value="1"/>
</dbReference>
<feature type="region of interest" description="Disordered" evidence="6">
    <location>
        <begin position="18"/>
        <end position="123"/>
    </location>
</feature>
<dbReference type="GO" id="GO:0006836">
    <property type="term" value="P:neurotransmitter transport"/>
    <property type="evidence" value="ECO:0007669"/>
    <property type="project" value="UniProtKB-KW"/>
</dbReference>
<feature type="compositionally biased region" description="Acidic residues" evidence="6">
    <location>
        <begin position="25"/>
        <end position="34"/>
    </location>
</feature>
<keyword evidence="8" id="KW-1185">Reference proteome</keyword>
<keyword evidence="4" id="KW-0532">Neurotransmitter transport</keyword>
<gene>
    <name evidence="9" type="primary">LOC100370837</name>
</gene>
<dbReference type="GO" id="GO:0031201">
    <property type="term" value="C:SNARE complex"/>
    <property type="evidence" value="ECO:0007669"/>
    <property type="project" value="TreeGrafter"/>
</dbReference>
<evidence type="ECO:0000256" key="5">
    <source>
        <dbReference type="ARBA" id="ARBA00037297"/>
    </source>
</evidence>
<name>A0A0U2IDR3_SACKO</name>
<dbReference type="InterPro" id="IPR008849">
    <property type="entry name" value="Synaphin"/>
</dbReference>
<feature type="compositionally biased region" description="Low complexity" evidence="6">
    <location>
        <begin position="95"/>
        <end position="110"/>
    </location>
</feature>
<reference evidence="9" key="2">
    <citation type="submission" date="2025-05" db="UniProtKB">
        <authorList>
            <consortium name="RefSeq"/>
        </authorList>
    </citation>
    <scope>IDENTIFICATION</scope>
    <source>
        <tissue evidence="9">Testes</tissue>
    </source>
</reference>
<keyword evidence="2" id="KW-0813">Transport</keyword>
<evidence type="ECO:0000256" key="3">
    <source>
        <dbReference type="ARBA" id="ARBA00022483"/>
    </source>
</evidence>
<dbReference type="GO" id="GO:0019905">
    <property type="term" value="F:syntaxin binding"/>
    <property type="evidence" value="ECO:0007669"/>
    <property type="project" value="InterPro"/>
</dbReference>
<evidence type="ECO:0000313" key="9">
    <source>
        <dbReference type="RefSeq" id="XP_002731915.1"/>
    </source>
</evidence>
<sequence>MTNFLTKTIMMNKTSQISKSLGVSGDDEEVDEEQLEKSKKEAMLEDKRIAERREQHALKHAAKKADRAKKRNEIREKYGLKNKDYDDAIISSHQKTASSGSVASKGSTSSANQSKQNKDCSVM</sequence>
<dbReference type="EMBL" id="KU064703">
    <property type="protein sequence ID" value="ALR88692.1"/>
    <property type="molecule type" value="mRNA"/>
</dbReference>
<dbReference type="Pfam" id="PF05835">
    <property type="entry name" value="Synaphin"/>
    <property type="match status" value="1"/>
</dbReference>
<evidence type="ECO:0000256" key="1">
    <source>
        <dbReference type="ARBA" id="ARBA00005396"/>
    </source>
</evidence>
<accession>A0A0U2IDR3</accession>
<evidence type="ECO:0000256" key="4">
    <source>
        <dbReference type="ARBA" id="ARBA00022775"/>
    </source>
</evidence>